<reference evidence="2" key="1">
    <citation type="submission" date="2014-09" db="EMBL/GenBank/DDBJ databases">
        <title>Genome sequence of the luminous mushroom Mycena chlorophos for searching fungal bioluminescence genes.</title>
        <authorList>
            <person name="Tanaka Y."/>
            <person name="Kasuga D."/>
            <person name="Oba Y."/>
            <person name="Hase S."/>
            <person name="Sato K."/>
            <person name="Oba Y."/>
            <person name="Sakakibara Y."/>
        </authorList>
    </citation>
    <scope>NUCLEOTIDE SEQUENCE</scope>
</reference>
<evidence type="ECO:0000256" key="1">
    <source>
        <dbReference type="SAM" id="MobiDB-lite"/>
    </source>
</evidence>
<gene>
    <name evidence="2" type="ORF">MCHLO_11367</name>
</gene>
<sequence>MLVAQRVKLWVEPLLYRTITVQNSAKFFHLLRILRTKPPSFLASAVWHIHYAIPLPRESLVSADICAEVLALCPGTTHVGTTVSFMGTRSRDAMSVLTNLQDLTTELGILFEHTQPIDARHRVFAHVTHLNLHDRMGLRSVRQRIWDAVPAMPSLTHLRMLSGDSIADAHIEHLLFSCPKLRILLLTLEGHWDEHFHRTRRVSDSRLVWAFVDEAYGRFWADWTRHTRGETCLWTMAEDVVRQRTMRQGSIPSAEAECIHLNPPPTPTERASDEDS</sequence>
<protein>
    <recommendedName>
        <fullName evidence="4">F-box domain-containing protein</fullName>
    </recommendedName>
</protein>
<dbReference type="Gene3D" id="3.80.10.10">
    <property type="entry name" value="Ribonuclease Inhibitor"/>
    <property type="match status" value="1"/>
</dbReference>
<evidence type="ECO:0000313" key="2">
    <source>
        <dbReference type="EMBL" id="GAT54519.1"/>
    </source>
</evidence>
<organism evidence="2 3">
    <name type="scientific">Mycena chlorophos</name>
    <name type="common">Agaric fungus</name>
    <name type="synonym">Agaricus chlorophos</name>
    <dbReference type="NCBI Taxonomy" id="658473"/>
    <lineage>
        <taxon>Eukaryota</taxon>
        <taxon>Fungi</taxon>
        <taxon>Dikarya</taxon>
        <taxon>Basidiomycota</taxon>
        <taxon>Agaricomycotina</taxon>
        <taxon>Agaricomycetes</taxon>
        <taxon>Agaricomycetidae</taxon>
        <taxon>Agaricales</taxon>
        <taxon>Marasmiineae</taxon>
        <taxon>Mycenaceae</taxon>
        <taxon>Mycena</taxon>
    </lineage>
</organism>
<dbReference type="EMBL" id="DF848680">
    <property type="protein sequence ID" value="GAT54519.1"/>
    <property type="molecule type" value="Genomic_DNA"/>
</dbReference>
<name>A0ABQ0LV06_MYCCL</name>
<proteinExistence type="predicted"/>
<dbReference type="InterPro" id="IPR032675">
    <property type="entry name" value="LRR_dom_sf"/>
</dbReference>
<dbReference type="Proteomes" id="UP000815677">
    <property type="component" value="Unassembled WGS sequence"/>
</dbReference>
<evidence type="ECO:0000313" key="3">
    <source>
        <dbReference type="Proteomes" id="UP000815677"/>
    </source>
</evidence>
<accession>A0ABQ0LV06</accession>
<feature type="region of interest" description="Disordered" evidence="1">
    <location>
        <begin position="257"/>
        <end position="276"/>
    </location>
</feature>
<keyword evidence="3" id="KW-1185">Reference proteome</keyword>
<evidence type="ECO:0008006" key="4">
    <source>
        <dbReference type="Google" id="ProtNLM"/>
    </source>
</evidence>